<dbReference type="InterPro" id="IPR007229">
    <property type="entry name" value="Nic_PRibTrfase-Fam"/>
</dbReference>
<dbReference type="GO" id="GO:0016763">
    <property type="term" value="F:pentosyltransferase activity"/>
    <property type="evidence" value="ECO:0007669"/>
    <property type="project" value="InterPro"/>
</dbReference>
<keyword evidence="4" id="KW-0436">Ligase</keyword>
<dbReference type="GO" id="GO:0009435">
    <property type="term" value="P:NAD+ biosynthetic process"/>
    <property type="evidence" value="ECO:0007669"/>
    <property type="project" value="UniProtKB-UniPathway"/>
</dbReference>
<protein>
    <recommendedName>
        <fullName evidence="2">nicotinate phosphoribosyltransferase</fullName>
        <ecNumber evidence="2">6.3.4.21</ecNumber>
    </recommendedName>
</protein>
<accession>A0A7C1H2N4</accession>
<evidence type="ECO:0000256" key="5">
    <source>
        <dbReference type="ARBA" id="ARBA00022642"/>
    </source>
</evidence>
<keyword evidence="5" id="KW-0662">Pyridine nucleotide biosynthesis</keyword>
<dbReference type="InterPro" id="IPR036068">
    <property type="entry name" value="Nicotinate_pribotase-like_C"/>
</dbReference>
<evidence type="ECO:0000256" key="2">
    <source>
        <dbReference type="ARBA" id="ARBA00013236"/>
    </source>
</evidence>
<dbReference type="Gene3D" id="3.90.1170.20">
    <property type="entry name" value="Quinolinate phosphoribosyl transferase, N-terminal domain"/>
    <property type="match status" value="1"/>
</dbReference>
<dbReference type="Proteomes" id="UP000886198">
    <property type="component" value="Unassembled WGS sequence"/>
</dbReference>
<dbReference type="InterPro" id="IPR037128">
    <property type="entry name" value="Quinolinate_PRibosylTase_N_sf"/>
</dbReference>
<dbReference type="UniPathway" id="UPA00253">
    <property type="reaction ID" value="UER00457"/>
</dbReference>
<evidence type="ECO:0000256" key="3">
    <source>
        <dbReference type="ARBA" id="ARBA00022553"/>
    </source>
</evidence>
<evidence type="ECO:0000256" key="1">
    <source>
        <dbReference type="ARBA" id="ARBA00004952"/>
    </source>
</evidence>
<dbReference type="SUPFAM" id="SSF51690">
    <property type="entry name" value="Nicotinate/Quinolinate PRTase C-terminal domain-like"/>
    <property type="match status" value="1"/>
</dbReference>
<comment type="caution">
    <text evidence="7">The sequence shown here is derived from an EMBL/GenBank/DDBJ whole genome shotgun (WGS) entry which is preliminary data.</text>
</comment>
<keyword evidence="7" id="KW-0328">Glycosyltransferase</keyword>
<dbReference type="AlphaFoldDB" id="A0A7C1H2N4"/>
<organism evidence="7">
    <name type="scientific">Mesotoga infera</name>
    <dbReference type="NCBI Taxonomy" id="1236046"/>
    <lineage>
        <taxon>Bacteria</taxon>
        <taxon>Thermotogati</taxon>
        <taxon>Thermotogota</taxon>
        <taxon>Thermotogae</taxon>
        <taxon>Kosmotogales</taxon>
        <taxon>Kosmotogaceae</taxon>
        <taxon>Mesotoga</taxon>
    </lineage>
</organism>
<comment type="catalytic activity">
    <reaction evidence="6">
        <text>5-phospho-alpha-D-ribose 1-diphosphate + nicotinate + ATP + H2O = nicotinate beta-D-ribonucleotide + ADP + phosphate + diphosphate</text>
        <dbReference type="Rhea" id="RHEA:36163"/>
        <dbReference type="ChEBI" id="CHEBI:15377"/>
        <dbReference type="ChEBI" id="CHEBI:30616"/>
        <dbReference type="ChEBI" id="CHEBI:32544"/>
        <dbReference type="ChEBI" id="CHEBI:33019"/>
        <dbReference type="ChEBI" id="CHEBI:43474"/>
        <dbReference type="ChEBI" id="CHEBI:57502"/>
        <dbReference type="ChEBI" id="CHEBI:58017"/>
        <dbReference type="ChEBI" id="CHEBI:456216"/>
        <dbReference type="EC" id="6.3.4.21"/>
    </reaction>
</comment>
<proteinExistence type="predicted"/>
<dbReference type="PIRSF" id="PIRSF000484">
    <property type="entry name" value="NAPRT"/>
    <property type="match status" value="1"/>
</dbReference>
<reference evidence="7" key="1">
    <citation type="journal article" date="2020" name="mSystems">
        <title>Genome- and Community-Level Interaction Insights into Carbon Utilization and Element Cycling Functions of Hydrothermarchaeota in Hydrothermal Sediment.</title>
        <authorList>
            <person name="Zhou Z."/>
            <person name="Liu Y."/>
            <person name="Xu W."/>
            <person name="Pan J."/>
            <person name="Luo Z.H."/>
            <person name="Li M."/>
        </authorList>
    </citation>
    <scope>NUCLEOTIDE SEQUENCE [LARGE SCALE GENOMIC DNA]</scope>
    <source>
        <strain evidence="7">SpSt-1179</strain>
    </source>
</reference>
<dbReference type="PANTHER" id="PTHR43202:SF1">
    <property type="entry name" value="NICOTINATE PHOSPHORIBOSYLTRANSFERASE"/>
    <property type="match status" value="1"/>
</dbReference>
<evidence type="ECO:0000313" key="7">
    <source>
        <dbReference type="EMBL" id="HDP77025.1"/>
    </source>
</evidence>
<dbReference type="Gene3D" id="3.20.20.70">
    <property type="entry name" value="Aldolase class I"/>
    <property type="match status" value="1"/>
</dbReference>
<gene>
    <name evidence="7" type="ORF">ENN47_02340</name>
</gene>
<dbReference type="PANTHER" id="PTHR43202">
    <property type="entry name" value="NICOTINATE-NUCLEOTIDE PYROPHOSPHORYLASE"/>
    <property type="match status" value="1"/>
</dbReference>
<keyword evidence="3" id="KW-0597">Phosphoprotein</keyword>
<name>A0A7C1H2N4_9BACT</name>
<dbReference type="InterPro" id="IPR013785">
    <property type="entry name" value="Aldolase_TIM"/>
</dbReference>
<dbReference type="GO" id="GO:0004516">
    <property type="term" value="F:nicotinate phosphoribosyltransferase activity"/>
    <property type="evidence" value="ECO:0007669"/>
    <property type="project" value="UniProtKB-EC"/>
</dbReference>
<dbReference type="EMBL" id="DSBT01000069">
    <property type="protein sequence ID" value="HDP77025.1"/>
    <property type="molecule type" value="Genomic_DNA"/>
</dbReference>
<comment type="pathway">
    <text evidence="1">Cofactor biosynthesis; NAD(+) biosynthesis; nicotinate D-ribonucleotide from nicotinate: step 1/1.</text>
</comment>
<evidence type="ECO:0000256" key="4">
    <source>
        <dbReference type="ARBA" id="ARBA00022598"/>
    </source>
</evidence>
<keyword evidence="7" id="KW-0808">Transferase</keyword>
<dbReference type="SUPFAM" id="SSF54675">
    <property type="entry name" value="Nicotinate/Quinolinate PRTase N-terminal domain-like"/>
    <property type="match status" value="1"/>
</dbReference>
<sequence length="438" mass="49047">MDKCRIDPRIFKVPIDKMRAGYYSDKYFTRLVEVLKKADKKSRVLYQLFPRRDATIVGIDEALAILRFGTGYYSNEGEAKRLFEEVLETEKEVNHAAWEMNRHGLVELTARKWDLKMKLNDLWIDKWPELEVRALYDGDEAKDMEPVMTIEGDPRYFSYLETILLGVIARASSTATAVKSVVKAARGKEILFFSARFDHFWTQATDGYAALKAGAFGVSTDANADYWGVESMGTIPHALIAVYDGDTAEAAMAFDRYIEGGVNRIILVDWDNDVIGTTVDCVARTYKAETGENFIPGKTDPSVVIGPGKGKIWGVRFDTSGSLRDVSVVPKDASSLGVCPELVWRARREFDKCGMKDLKIVVSGGFTAEKIDLFEKLNVPADVYGVGSSLLKNKLDFTADIVEVEGEPCAKVGRGKKETPRLEEVASNYWNNDKEERC</sequence>
<dbReference type="EC" id="6.3.4.21" evidence="2"/>
<dbReference type="InterPro" id="IPR053190">
    <property type="entry name" value="NAPRTase-like"/>
</dbReference>
<evidence type="ECO:0000256" key="6">
    <source>
        <dbReference type="ARBA" id="ARBA00048668"/>
    </source>
</evidence>